<protein>
    <submittedName>
        <fullName evidence="4">Amino acid adenylation domain-containing protein</fullName>
    </submittedName>
</protein>
<dbReference type="InterPro" id="IPR010071">
    <property type="entry name" value="AA_adenyl_dom"/>
</dbReference>
<feature type="compositionally biased region" description="Low complexity" evidence="1">
    <location>
        <begin position="9"/>
        <end position="18"/>
    </location>
</feature>
<name>A0ABS3W0F7_MICEH</name>
<dbReference type="SUPFAM" id="SSF56801">
    <property type="entry name" value="Acetyl-CoA synthetase-like"/>
    <property type="match status" value="1"/>
</dbReference>
<dbReference type="PANTHER" id="PTHR45527">
    <property type="entry name" value="NONRIBOSOMAL PEPTIDE SYNTHETASE"/>
    <property type="match status" value="1"/>
</dbReference>
<dbReference type="InterPro" id="IPR042099">
    <property type="entry name" value="ANL_N_sf"/>
</dbReference>
<reference evidence="4 5" key="1">
    <citation type="submission" date="2019-12" db="EMBL/GenBank/DDBJ databases">
        <title>Whole genome sequencing of endophytic Actinobacterium Micromonospora sp. MPMI6T.</title>
        <authorList>
            <person name="Evv R."/>
            <person name="Podile A.R."/>
        </authorList>
    </citation>
    <scope>NUCLEOTIDE SEQUENCE [LARGE SCALE GENOMIC DNA]</scope>
    <source>
        <strain evidence="4 5">MPMI6</strain>
    </source>
</reference>
<dbReference type="Pfam" id="PF00501">
    <property type="entry name" value="AMP-binding"/>
    <property type="match status" value="1"/>
</dbReference>
<feature type="domain" description="AMP-dependent synthetase/ligase" evidence="2">
    <location>
        <begin position="25"/>
        <end position="317"/>
    </location>
</feature>
<dbReference type="CDD" id="cd05930">
    <property type="entry name" value="A_NRPS"/>
    <property type="match status" value="1"/>
</dbReference>
<dbReference type="Gene3D" id="3.30.300.30">
    <property type="match status" value="1"/>
</dbReference>
<organism evidence="4 5">
    <name type="scientific">Micromonospora echinofusca</name>
    <dbReference type="NCBI Taxonomy" id="47858"/>
    <lineage>
        <taxon>Bacteria</taxon>
        <taxon>Bacillati</taxon>
        <taxon>Actinomycetota</taxon>
        <taxon>Actinomycetes</taxon>
        <taxon>Micromonosporales</taxon>
        <taxon>Micromonosporaceae</taxon>
        <taxon>Micromonospora</taxon>
    </lineage>
</organism>
<accession>A0ABS3W0F7</accession>
<dbReference type="Pfam" id="PF13193">
    <property type="entry name" value="AMP-binding_C"/>
    <property type="match status" value="1"/>
</dbReference>
<evidence type="ECO:0000256" key="1">
    <source>
        <dbReference type="SAM" id="MobiDB-lite"/>
    </source>
</evidence>
<dbReference type="InterPro" id="IPR000873">
    <property type="entry name" value="AMP-dep_synth/lig_dom"/>
</dbReference>
<evidence type="ECO:0000259" key="3">
    <source>
        <dbReference type="Pfam" id="PF13193"/>
    </source>
</evidence>
<dbReference type="EMBL" id="WVUH01000443">
    <property type="protein sequence ID" value="MBO4210277.1"/>
    <property type="molecule type" value="Genomic_DNA"/>
</dbReference>
<dbReference type="InterPro" id="IPR020845">
    <property type="entry name" value="AMP-binding_CS"/>
</dbReference>
<feature type="non-terminal residue" evidence="4">
    <location>
        <position position="1"/>
    </location>
</feature>
<dbReference type="PANTHER" id="PTHR45527:SF1">
    <property type="entry name" value="FATTY ACID SYNTHASE"/>
    <property type="match status" value="1"/>
</dbReference>
<dbReference type="RefSeq" id="WP_208817372.1">
    <property type="nucleotide sequence ID" value="NZ_WVUH01000443.1"/>
</dbReference>
<feature type="domain" description="AMP-binding enzyme C-terminal" evidence="3">
    <location>
        <begin position="374"/>
        <end position="441"/>
    </location>
</feature>
<evidence type="ECO:0000313" key="4">
    <source>
        <dbReference type="EMBL" id="MBO4210277.1"/>
    </source>
</evidence>
<dbReference type="Gene3D" id="3.40.50.12780">
    <property type="entry name" value="N-terminal domain of ligase-like"/>
    <property type="match status" value="1"/>
</dbReference>
<proteinExistence type="predicted"/>
<dbReference type="InterPro" id="IPR045851">
    <property type="entry name" value="AMP-bd_C_sf"/>
</dbReference>
<dbReference type="InterPro" id="IPR025110">
    <property type="entry name" value="AMP-bd_C"/>
</dbReference>
<dbReference type="Proteomes" id="UP000823521">
    <property type="component" value="Unassembled WGS sequence"/>
</dbReference>
<evidence type="ECO:0000259" key="2">
    <source>
        <dbReference type="Pfam" id="PF00501"/>
    </source>
</evidence>
<sequence>AGAVRPLLAGTAGPGTRPTGPPGSDPDPVVGVLAERGPLAPTGQLAAWLAGAGYLPLDPAVPPGRLATVIARAGCRVVITTDDLRTLLPPGVTALTAPADPVDPVPADATGLAYVIYTSGSTGEPKGVEVGHHSLARLLHWYRDFFGLGPDGRTSMLCNLGFDGLVVDVWGALYAGAAVAIPEQSVVTDPERIAGFLADYGVTHTNMPTPMLERFLGAGQRPGRVRTVETGGDLLRTWPAPDFPAPVFNTYGPTEGTVLVTAGRDLRTVGDRERLPTLGRPLPDADVYLVGPDGRVVTTPGDEGEVVIGGPMLARGYRGDAGATARAFRTDGPGGERVYHTGDICRWTGDGELEFLGRRDHQVKIRGYRVELGEIEQRILRYPGVRMVAVVPAGDGRLAAWAEGDGDAVAILADLGTTLPDYMVPERLVFLPGLPLTSNGKIDRRKLAVTTTATTTG</sequence>
<keyword evidence="5" id="KW-1185">Reference proteome</keyword>
<feature type="region of interest" description="Disordered" evidence="1">
    <location>
        <begin position="1"/>
        <end position="30"/>
    </location>
</feature>
<evidence type="ECO:0000313" key="5">
    <source>
        <dbReference type="Proteomes" id="UP000823521"/>
    </source>
</evidence>
<gene>
    <name evidence="4" type="ORF">GSF22_30425</name>
</gene>
<dbReference type="NCBIfam" id="TIGR01733">
    <property type="entry name" value="AA-adenyl-dom"/>
    <property type="match status" value="1"/>
</dbReference>
<dbReference type="PROSITE" id="PS00455">
    <property type="entry name" value="AMP_BINDING"/>
    <property type="match status" value="1"/>
</dbReference>
<comment type="caution">
    <text evidence="4">The sequence shown here is derived from an EMBL/GenBank/DDBJ whole genome shotgun (WGS) entry which is preliminary data.</text>
</comment>